<protein>
    <submittedName>
        <fullName evidence="2">Cupin domain protein</fullName>
    </submittedName>
</protein>
<evidence type="ECO:0000313" key="3">
    <source>
        <dbReference type="Proteomes" id="UP000199438"/>
    </source>
</evidence>
<keyword evidence="3" id="KW-1185">Reference proteome</keyword>
<dbReference type="PANTHER" id="PTHR43698:SF1">
    <property type="entry name" value="BLL4564 PROTEIN"/>
    <property type="match status" value="1"/>
</dbReference>
<dbReference type="InterPro" id="IPR014710">
    <property type="entry name" value="RmlC-like_jellyroll"/>
</dbReference>
<dbReference type="RefSeq" id="WP_217643055.1">
    <property type="nucleotide sequence ID" value="NZ_FOKV01000004.1"/>
</dbReference>
<sequence length="168" mass="18831">MFQKDAFKITNISLLLMLFLMSCKQETSTTQTEENKKQSTVNVEEIQQGALASAENNTGNVWVKPHVMQDSIYDIMLVTEAFEPGARTYWHIHPAGEILVVTKGEGYHQIKGQELEKIKKGDVIKCPPGVSHWHGAVKNNVMSHLVILPNIAEGGAIWQDEVAFKEEK</sequence>
<dbReference type="InterPro" id="IPR047263">
    <property type="entry name" value="HNL-like_cupin"/>
</dbReference>
<dbReference type="EMBL" id="FOKV01000004">
    <property type="protein sequence ID" value="SFC43498.1"/>
    <property type="molecule type" value="Genomic_DNA"/>
</dbReference>
<name>A0A1I1JA66_9FLAO</name>
<evidence type="ECO:0000259" key="1">
    <source>
        <dbReference type="Pfam" id="PF07883"/>
    </source>
</evidence>
<dbReference type="Proteomes" id="UP000199438">
    <property type="component" value="Unassembled WGS sequence"/>
</dbReference>
<organism evidence="2 3">
    <name type="scientific">Zunongwangia mangrovi</name>
    <dbReference type="NCBI Taxonomy" id="1334022"/>
    <lineage>
        <taxon>Bacteria</taxon>
        <taxon>Pseudomonadati</taxon>
        <taxon>Bacteroidota</taxon>
        <taxon>Flavobacteriia</taxon>
        <taxon>Flavobacteriales</taxon>
        <taxon>Flavobacteriaceae</taxon>
        <taxon>Zunongwangia</taxon>
    </lineage>
</organism>
<gene>
    <name evidence="2" type="ORF">SAMN04487907_104173</name>
</gene>
<dbReference type="CDD" id="cd02233">
    <property type="entry name" value="cupin_HNL-like"/>
    <property type="match status" value="1"/>
</dbReference>
<dbReference type="Pfam" id="PF07883">
    <property type="entry name" value="Cupin_2"/>
    <property type="match status" value="1"/>
</dbReference>
<dbReference type="STRING" id="1334022.SAMN04487907_104173"/>
<reference evidence="3" key="1">
    <citation type="submission" date="2016-10" db="EMBL/GenBank/DDBJ databases">
        <authorList>
            <person name="Varghese N."/>
            <person name="Submissions S."/>
        </authorList>
    </citation>
    <scope>NUCLEOTIDE SEQUENCE [LARGE SCALE GENOMIC DNA]</scope>
    <source>
        <strain evidence="3">DSM 24499</strain>
    </source>
</reference>
<dbReference type="PANTHER" id="PTHR43698">
    <property type="entry name" value="RIBD C-TERMINAL DOMAIN CONTAINING PROTEIN"/>
    <property type="match status" value="1"/>
</dbReference>
<feature type="domain" description="Cupin type-2" evidence="1">
    <location>
        <begin position="80"/>
        <end position="147"/>
    </location>
</feature>
<dbReference type="AlphaFoldDB" id="A0A1I1JA66"/>
<accession>A0A1I1JA66</accession>
<dbReference type="Gene3D" id="2.60.120.10">
    <property type="entry name" value="Jelly Rolls"/>
    <property type="match status" value="1"/>
</dbReference>
<evidence type="ECO:0000313" key="2">
    <source>
        <dbReference type="EMBL" id="SFC43498.1"/>
    </source>
</evidence>
<dbReference type="SUPFAM" id="SSF51182">
    <property type="entry name" value="RmlC-like cupins"/>
    <property type="match status" value="1"/>
</dbReference>
<dbReference type="InterPro" id="IPR011051">
    <property type="entry name" value="RmlC_Cupin_sf"/>
</dbReference>
<dbReference type="PROSITE" id="PS51257">
    <property type="entry name" value="PROKAR_LIPOPROTEIN"/>
    <property type="match status" value="1"/>
</dbReference>
<proteinExistence type="predicted"/>
<dbReference type="InterPro" id="IPR013096">
    <property type="entry name" value="Cupin_2"/>
</dbReference>